<dbReference type="EMBL" id="CP069027">
    <property type="protein sequence ID" value="QRC95185.1"/>
    <property type="molecule type" value="Genomic_DNA"/>
</dbReference>
<accession>A0A7U2EY58</accession>
<dbReference type="Proteomes" id="UP000663193">
    <property type="component" value="Chromosome 5"/>
</dbReference>
<evidence type="ECO:0000313" key="2">
    <source>
        <dbReference type="EMBL" id="QRC95185.1"/>
    </source>
</evidence>
<proteinExistence type="predicted"/>
<reference evidence="3" key="1">
    <citation type="journal article" date="2021" name="BMC Genomics">
        <title>Chromosome-level genome assembly and manually-curated proteome of model necrotroph Parastagonospora nodorum Sn15 reveals a genome-wide trove of candidate effector homologs, and redundancy of virulence-related functions within an accessory chromosome.</title>
        <authorList>
            <person name="Bertazzoni S."/>
            <person name="Jones D.A.B."/>
            <person name="Phan H.T."/>
            <person name="Tan K.-C."/>
            <person name="Hane J.K."/>
        </authorList>
    </citation>
    <scope>NUCLEOTIDE SEQUENCE [LARGE SCALE GENOMIC DNA]</scope>
    <source>
        <strain evidence="3">SN15 / ATCC MYA-4574 / FGSC 10173)</strain>
    </source>
</reference>
<feature type="region of interest" description="Disordered" evidence="1">
    <location>
        <begin position="32"/>
        <end position="54"/>
    </location>
</feature>
<sequence>MSSSVAVRHLSVPAPRPTARTQLIPIITISSPLGGDARSVSASPTLIDANAPAK</sequence>
<evidence type="ECO:0000313" key="3">
    <source>
        <dbReference type="Proteomes" id="UP000663193"/>
    </source>
</evidence>
<name>A0A7U2EY58_PHANO</name>
<keyword evidence="3" id="KW-1185">Reference proteome</keyword>
<protein>
    <submittedName>
        <fullName evidence="2">Uncharacterized protein</fullName>
    </submittedName>
</protein>
<evidence type="ECO:0000256" key="1">
    <source>
        <dbReference type="SAM" id="MobiDB-lite"/>
    </source>
</evidence>
<gene>
    <name evidence="2" type="ORF">JI435_407010</name>
</gene>
<dbReference type="VEuPathDB" id="FungiDB:JI435_407010"/>
<organism evidence="2 3">
    <name type="scientific">Phaeosphaeria nodorum (strain SN15 / ATCC MYA-4574 / FGSC 10173)</name>
    <name type="common">Glume blotch fungus</name>
    <name type="synonym">Parastagonospora nodorum</name>
    <dbReference type="NCBI Taxonomy" id="321614"/>
    <lineage>
        <taxon>Eukaryota</taxon>
        <taxon>Fungi</taxon>
        <taxon>Dikarya</taxon>
        <taxon>Ascomycota</taxon>
        <taxon>Pezizomycotina</taxon>
        <taxon>Dothideomycetes</taxon>
        <taxon>Pleosporomycetidae</taxon>
        <taxon>Pleosporales</taxon>
        <taxon>Pleosporineae</taxon>
        <taxon>Phaeosphaeriaceae</taxon>
        <taxon>Parastagonospora</taxon>
    </lineage>
</organism>
<dbReference type="AlphaFoldDB" id="A0A7U2EY58"/>